<evidence type="ECO:0000313" key="2">
    <source>
        <dbReference type="Proteomes" id="UP001595978"/>
    </source>
</evidence>
<accession>A0ABW0R9N2</accession>
<reference evidence="2" key="1">
    <citation type="journal article" date="2019" name="Int. J. Syst. Evol. Microbiol.">
        <title>The Global Catalogue of Microorganisms (GCM) 10K type strain sequencing project: providing services to taxonomists for standard genome sequencing and annotation.</title>
        <authorList>
            <consortium name="The Broad Institute Genomics Platform"/>
            <consortium name="The Broad Institute Genome Sequencing Center for Infectious Disease"/>
            <person name="Wu L."/>
            <person name="Ma J."/>
        </authorList>
    </citation>
    <scope>NUCLEOTIDE SEQUENCE [LARGE SCALE GENOMIC DNA]</scope>
    <source>
        <strain evidence="2">CCUG 56331</strain>
    </source>
</reference>
<evidence type="ECO:0000313" key="1">
    <source>
        <dbReference type="EMBL" id="MFC5540563.1"/>
    </source>
</evidence>
<name>A0ABW0R9N2_9BACL</name>
<sequence length="116" mass="13544">MENLLEELKQSYYEYVQKIAPGCIIIANEFRTGNIAEALQSIGNFAEGLDWLLTVETKMLEHNLKIKSRIFEAKNFLKEINKALEQKDYITVADLFEYEIEPLFSSSVEWTFEKVK</sequence>
<keyword evidence="2" id="KW-1185">Reference proteome</keyword>
<gene>
    <name evidence="1" type="ORF">ACFPOH_02045</name>
</gene>
<dbReference type="Proteomes" id="UP001595978">
    <property type="component" value="Unassembled WGS sequence"/>
</dbReference>
<organism evidence="1 2">
    <name type="scientific">Ureibacillus suwonensis</name>
    <dbReference type="NCBI Taxonomy" id="313007"/>
    <lineage>
        <taxon>Bacteria</taxon>
        <taxon>Bacillati</taxon>
        <taxon>Bacillota</taxon>
        <taxon>Bacilli</taxon>
        <taxon>Bacillales</taxon>
        <taxon>Caryophanaceae</taxon>
        <taxon>Ureibacillus</taxon>
    </lineage>
</organism>
<dbReference type="RefSeq" id="WP_390308736.1">
    <property type="nucleotide sequence ID" value="NZ_JBHSNQ010000028.1"/>
</dbReference>
<comment type="caution">
    <text evidence="1">The sequence shown here is derived from an EMBL/GenBank/DDBJ whole genome shotgun (WGS) entry which is preliminary data.</text>
</comment>
<protein>
    <submittedName>
        <fullName evidence="1">Uncharacterized protein</fullName>
    </submittedName>
</protein>
<dbReference type="EMBL" id="JBHSNQ010000028">
    <property type="protein sequence ID" value="MFC5540563.1"/>
    <property type="molecule type" value="Genomic_DNA"/>
</dbReference>
<proteinExistence type="predicted"/>